<dbReference type="CDD" id="cd00130">
    <property type="entry name" value="PAS"/>
    <property type="match status" value="1"/>
</dbReference>
<dbReference type="SUPFAM" id="SSF52172">
    <property type="entry name" value="CheY-like"/>
    <property type="match status" value="2"/>
</dbReference>
<dbReference type="Pfam" id="PF02518">
    <property type="entry name" value="HATPase_c"/>
    <property type="match status" value="1"/>
</dbReference>
<dbReference type="GO" id="GO:0000155">
    <property type="term" value="F:phosphorelay sensor kinase activity"/>
    <property type="evidence" value="ECO:0007669"/>
    <property type="project" value="InterPro"/>
</dbReference>
<dbReference type="PROSITE" id="PS50110">
    <property type="entry name" value="RESPONSE_REGULATORY"/>
    <property type="match status" value="2"/>
</dbReference>
<accession>A0A1W2AZ24</accession>
<dbReference type="PANTHER" id="PTHR43547:SF2">
    <property type="entry name" value="HYBRID SIGNAL TRANSDUCTION HISTIDINE KINASE C"/>
    <property type="match status" value="1"/>
</dbReference>
<dbReference type="InterPro" id="IPR036890">
    <property type="entry name" value="HATPase_C_sf"/>
</dbReference>
<dbReference type="EC" id="2.7.13.3" evidence="2"/>
<keyword evidence="3 4" id="KW-0597">Phosphoprotein</keyword>
<dbReference type="InterPro" id="IPR036097">
    <property type="entry name" value="HisK_dim/P_sf"/>
</dbReference>
<dbReference type="Gene3D" id="3.30.450.20">
    <property type="entry name" value="PAS domain"/>
    <property type="match status" value="1"/>
</dbReference>
<dbReference type="InterPro" id="IPR003661">
    <property type="entry name" value="HisK_dim/P_dom"/>
</dbReference>
<dbReference type="InterPro" id="IPR004358">
    <property type="entry name" value="Sig_transdc_His_kin-like_C"/>
</dbReference>
<dbReference type="PROSITE" id="PS50109">
    <property type="entry name" value="HIS_KIN"/>
    <property type="match status" value="1"/>
</dbReference>
<dbReference type="InterPro" id="IPR001789">
    <property type="entry name" value="Sig_transdc_resp-reg_receiver"/>
</dbReference>
<dbReference type="SMART" id="SM00091">
    <property type="entry name" value="PAS"/>
    <property type="match status" value="1"/>
</dbReference>
<dbReference type="PROSITE" id="PS50112">
    <property type="entry name" value="PAS"/>
    <property type="match status" value="1"/>
</dbReference>
<protein>
    <recommendedName>
        <fullName evidence="2">histidine kinase</fullName>
        <ecNumber evidence="2">2.7.13.3</ecNumber>
    </recommendedName>
</protein>
<dbReference type="Gene3D" id="3.30.565.10">
    <property type="entry name" value="Histidine kinase-like ATPase, C-terminal domain"/>
    <property type="match status" value="1"/>
</dbReference>
<dbReference type="CDD" id="cd00156">
    <property type="entry name" value="REC"/>
    <property type="match status" value="1"/>
</dbReference>
<dbReference type="OrthoDB" id="9813024at2"/>
<dbReference type="AlphaFoldDB" id="A0A1W2AZ24"/>
<dbReference type="Pfam" id="PF00072">
    <property type="entry name" value="Response_reg"/>
    <property type="match status" value="2"/>
</dbReference>
<dbReference type="STRING" id="1121400.SAMN02746065_106172"/>
<dbReference type="InterPro" id="IPR011006">
    <property type="entry name" value="CheY-like_superfamily"/>
</dbReference>
<feature type="domain" description="Response regulatory" evidence="6">
    <location>
        <begin position="534"/>
        <end position="655"/>
    </location>
</feature>
<dbReference type="SMART" id="SM00387">
    <property type="entry name" value="HATPase_c"/>
    <property type="match status" value="1"/>
</dbReference>
<dbReference type="Gene3D" id="3.40.50.2300">
    <property type="match status" value="2"/>
</dbReference>
<dbReference type="PANTHER" id="PTHR43547">
    <property type="entry name" value="TWO-COMPONENT HISTIDINE KINASE"/>
    <property type="match status" value="1"/>
</dbReference>
<dbReference type="InterPro" id="IPR005467">
    <property type="entry name" value="His_kinase_dom"/>
</dbReference>
<evidence type="ECO:0000259" key="6">
    <source>
        <dbReference type="PROSITE" id="PS50110"/>
    </source>
</evidence>
<dbReference type="SUPFAM" id="SSF55874">
    <property type="entry name" value="ATPase domain of HSP90 chaperone/DNA topoisomerase II/histidine kinase"/>
    <property type="match status" value="1"/>
</dbReference>
<dbReference type="SMART" id="SM00448">
    <property type="entry name" value="REC"/>
    <property type="match status" value="2"/>
</dbReference>
<dbReference type="Gene3D" id="1.10.287.130">
    <property type="match status" value="1"/>
</dbReference>
<evidence type="ECO:0000256" key="1">
    <source>
        <dbReference type="ARBA" id="ARBA00000085"/>
    </source>
</evidence>
<dbReference type="InterPro" id="IPR035965">
    <property type="entry name" value="PAS-like_dom_sf"/>
</dbReference>
<feature type="modified residue" description="4-aspartylphosphate" evidence="4">
    <location>
        <position position="52"/>
    </location>
</feature>
<comment type="catalytic activity">
    <reaction evidence="1">
        <text>ATP + protein L-histidine = ADP + protein N-phospho-L-histidine.</text>
        <dbReference type="EC" id="2.7.13.3"/>
    </reaction>
</comment>
<proteinExistence type="predicted"/>
<evidence type="ECO:0000313" key="8">
    <source>
        <dbReference type="EMBL" id="SMC65955.1"/>
    </source>
</evidence>
<evidence type="ECO:0000256" key="3">
    <source>
        <dbReference type="ARBA" id="ARBA00022553"/>
    </source>
</evidence>
<dbReference type="SUPFAM" id="SSF47384">
    <property type="entry name" value="Homodimeric domain of signal transducing histidine kinase"/>
    <property type="match status" value="1"/>
</dbReference>
<keyword evidence="9" id="KW-1185">Reference proteome</keyword>
<dbReference type="RefSeq" id="WP_084068180.1">
    <property type="nucleotide sequence ID" value="NZ_FWXY01000006.1"/>
</dbReference>
<evidence type="ECO:0000313" key="9">
    <source>
        <dbReference type="Proteomes" id="UP000192418"/>
    </source>
</evidence>
<evidence type="ECO:0000259" key="7">
    <source>
        <dbReference type="PROSITE" id="PS50112"/>
    </source>
</evidence>
<feature type="domain" description="Histidine kinase" evidence="5">
    <location>
        <begin position="294"/>
        <end position="517"/>
    </location>
</feature>
<dbReference type="InterPro" id="IPR003594">
    <property type="entry name" value="HATPase_dom"/>
</dbReference>
<feature type="domain" description="PAS" evidence="7">
    <location>
        <begin position="154"/>
        <end position="227"/>
    </location>
</feature>
<evidence type="ECO:0000256" key="2">
    <source>
        <dbReference type="ARBA" id="ARBA00012438"/>
    </source>
</evidence>
<comment type="caution">
    <text evidence="4">Lacks conserved residue(s) required for the propagation of feature annotation.</text>
</comment>
<name>A0A1W2AZ24_9BACT</name>
<gene>
    <name evidence="8" type="ORF">SAMN02746065_106172</name>
</gene>
<dbReference type="NCBIfam" id="TIGR00229">
    <property type="entry name" value="sensory_box"/>
    <property type="match status" value="1"/>
</dbReference>
<dbReference type="InterPro" id="IPR000014">
    <property type="entry name" value="PAS"/>
</dbReference>
<dbReference type="CDD" id="cd00075">
    <property type="entry name" value="HATPase"/>
    <property type="match status" value="1"/>
</dbReference>
<dbReference type="EMBL" id="FWXY01000006">
    <property type="protein sequence ID" value="SMC65955.1"/>
    <property type="molecule type" value="Genomic_DNA"/>
</dbReference>
<dbReference type="SUPFAM" id="SSF55785">
    <property type="entry name" value="PYP-like sensor domain (PAS domain)"/>
    <property type="match status" value="1"/>
</dbReference>
<dbReference type="InterPro" id="IPR013655">
    <property type="entry name" value="PAS_fold_3"/>
</dbReference>
<feature type="domain" description="Response regulatory" evidence="6">
    <location>
        <begin position="3"/>
        <end position="120"/>
    </location>
</feature>
<evidence type="ECO:0000259" key="5">
    <source>
        <dbReference type="PROSITE" id="PS50109"/>
    </source>
</evidence>
<dbReference type="PRINTS" id="PR00344">
    <property type="entry name" value="BCTRLSENSOR"/>
</dbReference>
<dbReference type="CDD" id="cd00082">
    <property type="entry name" value="HisKA"/>
    <property type="match status" value="1"/>
</dbReference>
<organism evidence="8 9">
    <name type="scientific">Desulfocicer vacuolatum DSM 3385</name>
    <dbReference type="NCBI Taxonomy" id="1121400"/>
    <lineage>
        <taxon>Bacteria</taxon>
        <taxon>Pseudomonadati</taxon>
        <taxon>Thermodesulfobacteriota</taxon>
        <taxon>Desulfobacteria</taxon>
        <taxon>Desulfobacterales</taxon>
        <taxon>Desulfobacteraceae</taxon>
        <taxon>Desulfocicer</taxon>
    </lineage>
</organism>
<sequence length="660" mass="72967">MQNILIVDDMKVNLKVLEVLLSRNGYNTTAALSGKDAMDLLRVKPVDLIISDILMPEMDGFQFCRLCKLDENLKHIPFIFYSSTHTESTARKLAGKVGAKAFITKPADPAMLLKTIDTILDGRDLLLDDHEESMADNASATKTYNGPDTGPSGDQNICRALLKNIPCAVWTVNSGGNITYISPAVESITGFAMEHLLKTGKRQWLTRVHPDHVQSVKDAYKNLYRNRIALDIEYCFECRNGEFIWLHEKSGLPYTKKGIQYVDGVSLDISEKKFLQAHRMESRERQTMQTFSQGIARDLNTFITGITGYIELSGMACTTPSEQQDFLTGALEIAQRASQLTRQLATLSDRHSPTMEKVLLSEVITAATHGVFDSTGIDLKLDIPTDLWPCRVDPGPMTRAMTNVLLNAKESLGTNGFIEVVVQNLSVKKIEFMSNTALSPGDYTKITIRDNGRGIKTEHLHRIFQPYFTTKPRKTSQGKGLGLTMSQAVITRHGGVITATSPGEAGTTMNIYIPASRTTAITKSSRFPGPATDRILMVDDDETVQPITCQILEREGFQVTCVKTETDAVKTCKNAMTDNLPFSLVIVNLMADENKIPGLTILKQLKTMHPDLPCIASSIYTDDALMQQYKHHGFNVILPQPHAAGELVAAVRQLLRAPTG</sequence>
<evidence type="ECO:0000256" key="4">
    <source>
        <dbReference type="PROSITE-ProRule" id="PRU00169"/>
    </source>
</evidence>
<dbReference type="Proteomes" id="UP000192418">
    <property type="component" value="Unassembled WGS sequence"/>
</dbReference>
<dbReference type="Pfam" id="PF08447">
    <property type="entry name" value="PAS_3"/>
    <property type="match status" value="1"/>
</dbReference>
<reference evidence="8 9" key="1">
    <citation type="submission" date="2017-04" db="EMBL/GenBank/DDBJ databases">
        <authorList>
            <person name="Afonso C.L."/>
            <person name="Miller P.J."/>
            <person name="Scott M.A."/>
            <person name="Spackman E."/>
            <person name="Goraichik I."/>
            <person name="Dimitrov K.M."/>
            <person name="Suarez D.L."/>
            <person name="Swayne D.E."/>
        </authorList>
    </citation>
    <scope>NUCLEOTIDE SEQUENCE [LARGE SCALE GENOMIC DNA]</scope>
    <source>
        <strain evidence="8 9">DSM 3385</strain>
    </source>
</reference>